<sequence>MPPTMSLVAFKDAMSLALLLDHSVWSSFGYPWLQESATGHLGSLAKDACAALSRCAFGRRHGQRHIELEGAVSYGRVLREVRSQLATSKSIDALLVPMLLLSYTANSQQSQHEFDIHLGGMVALLQATGPEPYQDPRLAKAFSSCRCMLILTGIISRKRTFLEEVEWLHKSWTSDEVSNGQDRLVDILAAIPGILEDMTPLEVQLSKRAGLRQSLQRRIQHSLGELQAWRRRWATTFPNPTKDVPRTKPPTFTRRELPPEAKSLLVYESFERSAEFSLHSAILICLLSLSKSIVVPDLTSWEVREARWHEMLISDNRNPLPDVPMIARGLGLRAVAIQIVRTFEYQLQHIQHHQERALFWLFPLGLAGLILIEEPLWMSTIEDLRRASQGDRGYGEGPDTVVPEAAVSAVCWSRNPDLTSNEAVGSAHCFWYAAQGGWKKAERIWSIHP</sequence>
<name>A0A1V8TH57_9PEZI</name>
<keyword evidence="2" id="KW-1185">Reference proteome</keyword>
<accession>A0A1V8TH57</accession>
<dbReference type="Proteomes" id="UP000192596">
    <property type="component" value="Unassembled WGS sequence"/>
</dbReference>
<proteinExistence type="predicted"/>
<protein>
    <recommendedName>
        <fullName evidence="3">Transcription factor domain-containing protein</fullName>
    </recommendedName>
</protein>
<evidence type="ECO:0008006" key="3">
    <source>
        <dbReference type="Google" id="ProtNLM"/>
    </source>
</evidence>
<evidence type="ECO:0000313" key="1">
    <source>
        <dbReference type="EMBL" id="OQO10705.1"/>
    </source>
</evidence>
<gene>
    <name evidence="1" type="ORF">B0A48_04005</name>
</gene>
<dbReference type="AlphaFoldDB" id="A0A1V8TH57"/>
<organism evidence="1 2">
    <name type="scientific">Cryoendolithus antarcticus</name>
    <dbReference type="NCBI Taxonomy" id="1507870"/>
    <lineage>
        <taxon>Eukaryota</taxon>
        <taxon>Fungi</taxon>
        <taxon>Dikarya</taxon>
        <taxon>Ascomycota</taxon>
        <taxon>Pezizomycotina</taxon>
        <taxon>Dothideomycetes</taxon>
        <taxon>Dothideomycetidae</taxon>
        <taxon>Cladosporiales</taxon>
        <taxon>Cladosporiaceae</taxon>
        <taxon>Cryoendolithus</taxon>
    </lineage>
</organism>
<dbReference type="PANTHER" id="PTHR38111">
    <property type="entry name" value="ZN(2)-C6 FUNGAL-TYPE DOMAIN-CONTAINING PROTEIN-RELATED"/>
    <property type="match status" value="1"/>
</dbReference>
<dbReference type="InterPro" id="IPR053178">
    <property type="entry name" value="Osmoadaptation_assoc"/>
</dbReference>
<dbReference type="STRING" id="1507870.A0A1V8TH57"/>
<dbReference type="InParanoid" id="A0A1V8TH57"/>
<comment type="caution">
    <text evidence="1">The sequence shown here is derived from an EMBL/GenBank/DDBJ whole genome shotgun (WGS) entry which is preliminary data.</text>
</comment>
<dbReference type="OrthoDB" id="3525185at2759"/>
<evidence type="ECO:0000313" key="2">
    <source>
        <dbReference type="Proteomes" id="UP000192596"/>
    </source>
</evidence>
<dbReference type="PANTHER" id="PTHR38111:SF2">
    <property type="entry name" value="FINGER DOMAIN PROTEIN, PUTATIVE (AFU_ORTHOLOGUE AFUA_1G01560)-RELATED"/>
    <property type="match status" value="1"/>
</dbReference>
<dbReference type="EMBL" id="NAJO01000008">
    <property type="protein sequence ID" value="OQO10705.1"/>
    <property type="molecule type" value="Genomic_DNA"/>
</dbReference>
<reference evidence="2" key="1">
    <citation type="submission" date="2017-03" db="EMBL/GenBank/DDBJ databases">
        <title>Genomes of endolithic fungi from Antarctica.</title>
        <authorList>
            <person name="Coleine C."/>
            <person name="Masonjones S."/>
            <person name="Stajich J.E."/>
        </authorList>
    </citation>
    <scope>NUCLEOTIDE SEQUENCE [LARGE SCALE GENOMIC DNA]</scope>
    <source>
        <strain evidence="2">CCFEE 5527</strain>
    </source>
</reference>